<evidence type="ECO:0000256" key="2">
    <source>
        <dbReference type="SAM" id="SignalP"/>
    </source>
</evidence>
<keyword evidence="2" id="KW-0732">Signal</keyword>
<evidence type="ECO:0000256" key="1">
    <source>
        <dbReference type="ARBA" id="ARBA00007613"/>
    </source>
</evidence>
<evidence type="ECO:0000313" key="4">
    <source>
        <dbReference type="Proteomes" id="UP000197587"/>
    </source>
</evidence>
<dbReference type="Pfam" id="PF02321">
    <property type="entry name" value="OEP"/>
    <property type="match status" value="1"/>
</dbReference>
<dbReference type="InterPro" id="IPR010131">
    <property type="entry name" value="MdtP/NodT-like"/>
</dbReference>
<keyword evidence="4" id="KW-1185">Reference proteome</keyword>
<dbReference type="GO" id="GO:0015562">
    <property type="term" value="F:efflux transmembrane transporter activity"/>
    <property type="evidence" value="ECO:0007669"/>
    <property type="project" value="InterPro"/>
</dbReference>
<dbReference type="InterPro" id="IPR003423">
    <property type="entry name" value="OMP_efflux"/>
</dbReference>
<dbReference type="Gene3D" id="1.20.1600.10">
    <property type="entry name" value="Outer membrane efflux proteins (OEP)"/>
    <property type="match status" value="1"/>
</dbReference>
<feature type="chain" id="PRO_5011292731" evidence="2">
    <location>
        <begin position="20"/>
        <end position="404"/>
    </location>
</feature>
<comment type="caution">
    <text evidence="3">The sequence shown here is derived from an EMBL/GenBank/DDBJ whole genome shotgun (WGS) entry which is preliminary data.</text>
</comment>
<reference evidence="3 4" key="1">
    <citation type="submission" date="2017-05" db="EMBL/GenBank/DDBJ databases">
        <title>Genome of Chryseobacterium haifense.</title>
        <authorList>
            <person name="Newman J.D."/>
        </authorList>
    </citation>
    <scope>NUCLEOTIDE SEQUENCE [LARGE SCALE GENOMIC DNA]</scope>
    <source>
        <strain evidence="3 4">DSM 19056</strain>
    </source>
</reference>
<dbReference type="PANTHER" id="PTHR30203:SF24">
    <property type="entry name" value="BLR4935 PROTEIN"/>
    <property type="match status" value="1"/>
</dbReference>
<accession>A0A246B830</accession>
<organism evidence="3 4">
    <name type="scientific">Kaistella haifensis DSM 19056</name>
    <dbReference type="NCBI Taxonomy" id="1450526"/>
    <lineage>
        <taxon>Bacteria</taxon>
        <taxon>Pseudomonadati</taxon>
        <taxon>Bacteroidota</taxon>
        <taxon>Flavobacteriia</taxon>
        <taxon>Flavobacteriales</taxon>
        <taxon>Weeksellaceae</taxon>
        <taxon>Chryseobacterium group</taxon>
        <taxon>Kaistella</taxon>
    </lineage>
</organism>
<dbReference type="PANTHER" id="PTHR30203">
    <property type="entry name" value="OUTER MEMBRANE CATION EFFLUX PROTEIN"/>
    <property type="match status" value="1"/>
</dbReference>
<protein>
    <submittedName>
        <fullName evidence="3">TolC family protein</fullName>
    </submittedName>
</protein>
<proteinExistence type="inferred from homology"/>
<dbReference type="EMBL" id="JASZ02000026">
    <property type="protein sequence ID" value="OWK97541.1"/>
    <property type="molecule type" value="Genomic_DNA"/>
</dbReference>
<evidence type="ECO:0000313" key="3">
    <source>
        <dbReference type="EMBL" id="OWK97541.1"/>
    </source>
</evidence>
<gene>
    <name evidence="3" type="ORF">AP75_10790</name>
</gene>
<name>A0A246B830_9FLAO</name>
<dbReference type="AlphaFoldDB" id="A0A246B830"/>
<dbReference type="Proteomes" id="UP000197587">
    <property type="component" value="Unassembled WGS sequence"/>
</dbReference>
<dbReference type="SUPFAM" id="SSF56954">
    <property type="entry name" value="Outer membrane efflux proteins (OEP)"/>
    <property type="match status" value="1"/>
</dbReference>
<comment type="similarity">
    <text evidence="1">Belongs to the outer membrane factor (OMF) (TC 1.B.17) family.</text>
</comment>
<feature type="signal peptide" evidence="2">
    <location>
        <begin position="1"/>
        <end position="19"/>
    </location>
</feature>
<sequence>MKPKYFSLFLILFFLKSFSQTPISLENAYDKAIQNNLNLKSGQLKVDYQNRIQNSALAIDPLNINAEIGQINSAYVDNAFSVNQTLRLPKFYKTQKQVLTEQWKNAMLGLDVQKWQLKREIALVYNNLNYLDEKQKLLKKADSIYSNYYKRSELRLKAGESNILEKTTAETYRSQAEIQLQNLVKDREISLHQFNYLINDGEMYQNEKDNFYLLNLDFDENFNGNPLVLSQLEHQKRIENARLEAEKAKLLPSFNFGINSTTMKGTGSDDKYYNGTHRFQSGLVGVALPVFNSAQKSLIEGQKINQQIADNNYDIAVRDFKNRYAKTYSEYQKLKSEIDYYKAKGLKNAQTILFTADLLSKEGEINYLEYTILVNQSLDIQNKYIDAQNNLNEKIIELNNLKNK</sequence>